<dbReference type="GO" id="GO:0005576">
    <property type="term" value="C:extracellular region"/>
    <property type="evidence" value="ECO:0007669"/>
    <property type="project" value="UniProtKB-SubCell"/>
</dbReference>
<evidence type="ECO:0000256" key="5">
    <source>
        <dbReference type="ARBA" id="ARBA00022729"/>
    </source>
</evidence>
<keyword evidence="4 7" id="KW-0964">Secreted</keyword>
<dbReference type="InterPro" id="IPR039455">
    <property type="entry name" value="EPFL"/>
</dbReference>
<feature type="transmembrane region" description="Helical" evidence="8">
    <location>
        <begin position="18"/>
        <end position="40"/>
    </location>
</feature>
<organism evidence="10 11">
    <name type="scientific">Lithospermum erythrorhizon</name>
    <name type="common">Purple gromwell</name>
    <name type="synonym">Lithospermum officinale var. erythrorhizon</name>
    <dbReference type="NCBI Taxonomy" id="34254"/>
    <lineage>
        <taxon>Eukaryota</taxon>
        <taxon>Viridiplantae</taxon>
        <taxon>Streptophyta</taxon>
        <taxon>Embryophyta</taxon>
        <taxon>Tracheophyta</taxon>
        <taxon>Spermatophyta</taxon>
        <taxon>Magnoliopsida</taxon>
        <taxon>eudicotyledons</taxon>
        <taxon>Gunneridae</taxon>
        <taxon>Pentapetalae</taxon>
        <taxon>asterids</taxon>
        <taxon>lamiids</taxon>
        <taxon>Boraginales</taxon>
        <taxon>Boraginaceae</taxon>
        <taxon>Boraginoideae</taxon>
        <taxon>Lithospermeae</taxon>
        <taxon>Lithospermum</taxon>
    </lineage>
</organism>
<evidence type="ECO:0000256" key="3">
    <source>
        <dbReference type="ARBA" id="ARBA00022473"/>
    </source>
</evidence>
<evidence type="ECO:0000256" key="6">
    <source>
        <dbReference type="ARBA" id="ARBA00023157"/>
    </source>
</evidence>
<evidence type="ECO:0000313" key="11">
    <source>
        <dbReference type="Proteomes" id="UP001454036"/>
    </source>
</evidence>
<dbReference type="PROSITE" id="PS51379">
    <property type="entry name" value="4FE4S_FER_2"/>
    <property type="match status" value="1"/>
</dbReference>
<name>A0AAV3NXN7_LITER</name>
<accession>A0AAV3NXN7</accession>
<comment type="subcellular location">
    <subcellularLocation>
        <location evidence="1 7">Secreted</location>
    </subcellularLocation>
</comment>
<keyword evidence="8" id="KW-0812">Transmembrane</keyword>
<dbReference type="InterPro" id="IPR017896">
    <property type="entry name" value="4Fe4S_Fe-S-bd"/>
</dbReference>
<keyword evidence="6" id="KW-1015">Disulfide bond</keyword>
<dbReference type="AlphaFoldDB" id="A0AAV3NXN7"/>
<comment type="similarity">
    <text evidence="2 7">Belongs to the plant cysteine rich small secretory peptide family. Epidermal patterning factor subfamily.</text>
</comment>
<sequence length="147" mass="16721">MGCLQKCLIFCQTTQNLILVLLIFLILSSYSSSIHMTFLAEGRMMPNKVEASKKPIVRVEKTVKMRYLIGSFPPRCDKMRCVSCGHCEAVQVPIFPSIKHNNLKVDDTHQLQFYGTTPTIAYSRGDGISNYKPMCWKCKCGNYIFNP</sequence>
<evidence type="ECO:0000256" key="8">
    <source>
        <dbReference type="SAM" id="Phobius"/>
    </source>
</evidence>
<protein>
    <recommendedName>
        <fullName evidence="7">Epidermal patterning factor-like protein</fullName>
    </recommendedName>
</protein>
<dbReference type="Pfam" id="PF17181">
    <property type="entry name" value="EPF"/>
    <property type="match status" value="1"/>
</dbReference>
<keyword evidence="3 7" id="KW-0217">Developmental protein</keyword>
<dbReference type="PANTHER" id="PTHR33109">
    <property type="entry name" value="EPIDERMAL PATTERNING FACTOR-LIKE PROTEIN 4"/>
    <property type="match status" value="1"/>
</dbReference>
<gene>
    <name evidence="10" type="ORF">LIER_04578</name>
</gene>
<evidence type="ECO:0000259" key="9">
    <source>
        <dbReference type="PROSITE" id="PS51379"/>
    </source>
</evidence>
<evidence type="ECO:0000313" key="10">
    <source>
        <dbReference type="EMBL" id="GAA0144034.1"/>
    </source>
</evidence>
<evidence type="ECO:0000256" key="4">
    <source>
        <dbReference type="ARBA" id="ARBA00022525"/>
    </source>
</evidence>
<reference evidence="10 11" key="1">
    <citation type="submission" date="2024-01" db="EMBL/GenBank/DDBJ databases">
        <title>The complete chloroplast genome sequence of Lithospermum erythrorhizon: insights into the phylogenetic relationship among Boraginaceae species and the maternal lineages of purple gromwells.</title>
        <authorList>
            <person name="Okada T."/>
            <person name="Watanabe K."/>
        </authorList>
    </citation>
    <scope>NUCLEOTIDE SEQUENCE [LARGE SCALE GENOMIC DNA]</scope>
</reference>
<evidence type="ECO:0000256" key="2">
    <source>
        <dbReference type="ARBA" id="ARBA00008127"/>
    </source>
</evidence>
<keyword evidence="8" id="KW-0472">Membrane</keyword>
<feature type="domain" description="4Fe-4S ferredoxin-type" evidence="9">
    <location>
        <begin position="72"/>
        <end position="103"/>
    </location>
</feature>
<dbReference type="GO" id="GO:0010052">
    <property type="term" value="P:guard cell differentiation"/>
    <property type="evidence" value="ECO:0007669"/>
    <property type="project" value="UniProtKB-UniRule"/>
</dbReference>
<proteinExistence type="inferred from homology"/>
<keyword evidence="5" id="KW-0732">Signal</keyword>
<keyword evidence="8" id="KW-1133">Transmembrane helix</keyword>
<dbReference type="EMBL" id="BAABME010000594">
    <property type="protein sequence ID" value="GAA0144034.1"/>
    <property type="molecule type" value="Genomic_DNA"/>
</dbReference>
<evidence type="ECO:0000256" key="7">
    <source>
        <dbReference type="RuleBase" id="RU367102"/>
    </source>
</evidence>
<evidence type="ECO:0000256" key="1">
    <source>
        <dbReference type="ARBA" id="ARBA00004613"/>
    </source>
</evidence>
<dbReference type="Proteomes" id="UP001454036">
    <property type="component" value="Unassembled WGS sequence"/>
</dbReference>
<keyword evidence="11" id="KW-1185">Reference proteome</keyword>
<comment type="function">
    <text evidence="7">Controls stomatal patterning.</text>
</comment>
<comment type="caution">
    <text evidence="10">The sequence shown here is derived from an EMBL/GenBank/DDBJ whole genome shotgun (WGS) entry which is preliminary data.</text>
</comment>
<dbReference type="PANTHER" id="PTHR33109:SF7">
    <property type="entry name" value="EPIDERMAL PATTERNING FACTOR-LIKE PROTEIN 2"/>
    <property type="match status" value="1"/>
</dbReference>